<dbReference type="HOGENOM" id="CLU_1761944_0_0_1"/>
<dbReference type="EMBL" id="AGNK02002298">
    <property type="status" value="NOT_ANNOTATED_CDS"/>
    <property type="molecule type" value="Genomic_DNA"/>
</dbReference>
<dbReference type="Gramene" id="KQL09961">
    <property type="protein sequence ID" value="KQL09961"/>
    <property type="gene ID" value="SETIT_007436mg"/>
</dbReference>
<feature type="region of interest" description="Disordered" evidence="1">
    <location>
        <begin position="62"/>
        <end position="103"/>
    </location>
</feature>
<evidence type="ECO:0000256" key="1">
    <source>
        <dbReference type="SAM" id="MobiDB-lite"/>
    </source>
</evidence>
<evidence type="ECO:0000313" key="3">
    <source>
        <dbReference type="Proteomes" id="UP000004995"/>
    </source>
</evidence>
<protein>
    <submittedName>
        <fullName evidence="2">Uncharacterized protein</fullName>
    </submittedName>
</protein>
<accession>K3XZS5</accession>
<name>K3XZS5_SETIT</name>
<proteinExistence type="predicted"/>
<evidence type="ECO:0000313" key="2">
    <source>
        <dbReference type="EnsemblPlants" id="KQL09961"/>
    </source>
</evidence>
<dbReference type="Proteomes" id="UP000004995">
    <property type="component" value="Unassembled WGS sequence"/>
</dbReference>
<organism evidence="2 3">
    <name type="scientific">Setaria italica</name>
    <name type="common">Foxtail millet</name>
    <name type="synonym">Panicum italicum</name>
    <dbReference type="NCBI Taxonomy" id="4555"/>
    <lineage>
        <taxon>Eukaryota</taxon>
        <taxon>Viridiplantae</taxon>
        <taxon>Streptophyta</taxon>
        <taxon>Embryophyta</taxon>
        <taxon>Tracheophyta</taxon>
        <taxon>Spermatophyta</taxon>
        <taxon>Magnoliopsida</taxon>
        <taxon>Liliopsida</taxon>
        <taxon>Poales</taxon>
        <taxon>Poaceae</taxon>
        <taxon>PACMAD clade</taxon>
        <taxon>Panicoideae</taxon>
        <taxon>Panicodae</taxon>
        <taxon>Paniceae</taxon>
        <taxon>Cenchrinae</taxon>
        <taxon>Setaria</taxon>
    </lineage>
</organism>
<dbReference type="AlphaFoldDB" id="K3XZS5"/>
<sequence>MPGDGKPAALWGPRAWADSRPWRWRHHRPPPTMAPAARSAKGGALTYLHASDWGARWRRRPWPVAGRRRPAAQPSSTNNAMRGARTGEASREQHRRGEDRAARNNRELEIGWLERKRRKWRGKGERGVFPLNEGRLSCWVMKLIHFWE</sequence>
<feature type="region of interest" description="Disordered" evidence="1">
    <location>
        <begin position="20"/>
        <end position="41"/>
    </location>
</feature>
<reference evidence="3" key="1">
    <citation type="journal article" date="2012" name="Nat. Biotechnol.">
        <title>Reference genome sequence of the model plant Setaria.</title>
        <authorList>
            <person name="Bennetzen J.L."/>
            <person name="Schmutz J."/>
            <person name="Wang H."/>
            <person name="Percifield R."/>
            <person name="Hawkins J."/>
            <person name="Pontaroli A.C."/>
            <person name="Estep M."/>
            <person name="Feng L."/>
            <person name="Vaughn J.N."/>
            <person name="Grimwood J."/>
            <person name="Jenkins J."/>
            <person name="Barry K."/>
            <person name="Lindquist E."/>
            <person name="Hellsten U."/>
            <person name="Deshpande S."/>
            <person name="Wang X."/>
            <person name="Wu X."/>
            <person name="Mitros T."/>
            <person name="Triplett J."/>
            <person name="Yang X."/>
            <person name="Ye C.Y."/>
            <person name="Mauro-Herrera M."/>
            <person name="Wang L."/>
            <person name="Li P."/>
            <person name="Sharma M."/>
            <person name="Sharma R."/>
            <person name="Ronald P.C."/>
            <person name="Panaud O."/>
            <person name="Kellogg E.A."/>
            <person name="Brutnell T.P."/>
            <person name="Doust A.N."/>
            <person name="Tuskan G.A."/>
            <person name="Rokhsar D."/>
            <person name="Devos K.M."/>
        </authorList>
    </citation>
    <scope>NUCLEOTIDE SEQUENCE [LARGE SCALE GENOMIC DNA]</scope>
    <source>
        <strain evidence="3">cv. Yugu1</strain>
    </source>
</reference>
<feature type="compositionally biased region" description="Basic and acidic residues" evidence="1">
    <location>
        <begin position="88"/>
        <end position="103"/>
    </location>
</feature>
<dbReference type="InParanoid" id="K3XZS5"/>
<dbReference type="EnsemblPlants" id="KQL09961">
    <property type="protein sequence ID" value="KQL09961"/>
    <property type="gene ID" value="SETIT_007436mg"/>
</dbReference>
<keyword evidence="3" id="KW-1185">Reference proteome</keyword>
<reference evidence="2" key="2">
    <citation type="submission" date="2018-08" db="UniProtKB">
        <authorList>
            <consortium name="EnsemblPlants"/>
        </authorList>
    </citation>
    <scope>IDENTIFICATION</scope>
    <source>
        <strain evidence="2">Yugu1</strain>
    </source>
</reference>